<evidence type="ECO:0000256" key="3">
    <source>
        <dbReference type="ARBA" id="ARBA00022771"/>
    </source>
</evidence>
<dbReference type="PROSITE" id="PS00028">
    <property type="entry name" value="ZINC_FINGER_C2H2_1"/>
    <property type="match status" value="3"/>
</dbReference>
<feature type="region of interest" description="Disordered" evidence="8">
    <location>
        <begin position="265"/>
        <end position="303"/>
    </location>
</feature>
<feature type="compositionally biased region" description="Basic and acidic residues" evidence="8">
    <location>
        <begin position="324"/>
        <end position="335"/>
    </location>
</feature>
<dbReference type="FunFam" id="3.30.160.60:FF:000409">
    <property type="entry name" value="zinc finger protein 644 isoform X1"/>
    <property type="match status" value="1"/>
</dbReference>
<dbReference type="Pfam" id="PF00096">
    <property type="entry name" value="zf-C2H2"/>
    <property type="match status" value="1"/>
</dbReference>
<dbReference type="PROSITE" id="PS50157">
    <property type="entry name" value="ZINC_FINGER_C2H2_2"/>
    <property type="match status" value="3"/>
</dbReference>
<comment type="caution">
    <text evidence="10">The sequence shown here is derived from an EMBL/GenBank/DDBJ whole genome shotgun (WGS) entry which is preliminary data.</text>
</comment>
<feature type="region of interest" description="Disordered" evidence="8">
    <location>
        <begin position="685"/>
        <end position="768"/>
    </location>
</feature>
<keyword evidence="5" id="KW-0539">Nucleus</keyword>
<evidence type="ECO:0000256" key="7">
    <source>
        <dbReference type="SAM" id="Coils"/>
    </source>
</evidence>
<evidence type="ECO:0000256" key="2">
    <source>
        <dbReference type="ARBA" id="ARBA00022723"/>
    </source>
</evidence>
<evidence type="ECO:0000313" key="11">
    <source>
        <dbReference type="Proteomes" id="UP001044222"/>
    </source>
</evidence>
<feature type="compositionally biased region" description="Polar residues" evidence="8">
    <location>
        <begin position="645"/>
        <end position="657"/>
    </location>
</feature>
<feature type="domain" description="C2H2-type" evidence="9">
    <location>
        <begin position="356"/>
        <end position="383"/>
    </location>
</feature>
<evidence type="ECO:0000256" key="6">
    <source>
        <dbReference type="PROSITE-ProRule" id="PRU00042"/>
    </source>
</evidence>
<feature type="region of interest" description="Disordered" evidence="8">
    <location>
        <begin position="74"/>
        <end position="177"/>
    </location>
</feature>
<feature type="compositionally biased region" description="Pro residues" evidence="8">
    <location>
        <begin position="1276"/>
        <end position="1294"/>
    </location>
</feature>
<feature type="compositionally biased region" description="Low complexity" evidence="8">
    <location>
        <begin position="40"/>
        <end position="55"/>
    </location>
</feature>
<dbReference type="GO" id="GO:0000981">
    <property type="term" value="F:DNA-binding transcription factor activity, RNA polymerase II-specific"/>
    <property type="evidence" value="ECO:0007669"/>
    <property type="project" value="TreeGrafter"/>
</dbReference>
<feature type="region of interest" description="Disordered" evidence="8">
    <location>
        <begin position="642"/>
        <end position="667"/>
    </location>
</feature>
<dbReference type="GO" id="GO:0008270">
    <property type="term" value="F:zinc ion binding"/>
    <property type="evidence" value="ECO:0007669"/>
    <property type="project" value="UniProtKB-KW"/>
</dbReference>
<dbReference type="InterPro" id="IPR051643">
    <property type="entry name" value="Transcr_Reg_ZincFinger"/>
</dbReference>
<keyword evidence="2" id="KW-0479">Metal-binding</keyword>
<evidence type="ECO:0000256" key="5">
    <source>
        <dbReference type="ARBA" id="ARBA00023242"/>
    </source>
</evidence>
<feature type="compositionally biased region" description="Polar residues" evidence="8">
    <location>
        <begin position="24"/>
        <end position="37"/>
    </location>
</feature>
<protein>
    <recommendedName>
        <fullName evidence="9">C2H2-type domain-containing protein</fullName>
    </recommendedName>
</protein>
<proteinExistence type="predicted"/>
<keyword evidence="7" id="KW-0175">Coiled coil</keyword>
<sequence length="1294" mass="144914">MADLKQHAKEKKDADSVADRADITQESLKSRVSSLRKNMSRSLSPLPLDSSEKPLNGAQPALFVHGTVRDVDADASPTGALANGPSSHATWDELCVSNNGGVSSSDTAPEEAGNESQPPAEPKTGSLNCVPGILPKGSATQVCAKAMPSKGDDSKSDALDGPLEENQDEMPVIQNRAPKGIGARRIWDFDMESSESSSDDYESASDLNWDPQKEFMQFLWNDHDDPDLGKKLEALPPTTEGRRRKRKMDMVVMVDPSEKIFNERLPAVDDSDFEESGPDAISSSKVHSRRKRPKLQSSLDSCETYPSDTMEAIKQLMLSAPTKKNKEESIREADAGGKLNTEPSSDLGSEDEPSFFPCTKCNVNFKEKKHLHRHMMHHLDGNSQFRHMNVPRPFICRECGRSFRDRNSLLKHMTIHQERREKLMEEIKGLNELKDEGRTARLQCPQCVFGTNCPNTFVQHAKTHEKDKRYYCCEECNFMAVTEHELEDHQYSTHRVTYKPQYVSMKKNDRFQEKKTIDTKKNNAVDSSSFLCKICPFSTPSKNALKKHVELIHQQPYVDCDSPPYESTNNYATPVHEPHKFAGKSQKTDRDILELKPKFSVEKQPFRKRTEPFWSDDIADLIRKKKTTQKARKGFGSSLAKWGLGNSTNKQSPTLQASDKEGKFSPQHAEKIDITTGLPYVEDGYKDNDQGYGGTFSGNTKKPNSLSSCSKQLTPKMEKPIFYPGCNSDKGKGGSDDPDSKSLTVKPTIKGKPPSKRKMSTPYHNTMDKAPQLLLPKQEQTPKRHEMAEDMEDTGYEGAYDFDDYTSEATSNFLDNSENEQNPYARSYFIRRQRFTTKEEGGSPGDLSEKDCDLENSCEPVQKLVVKEECIETEVCQEAAEADAGPLSETLQDFELSPFGTDHKSCPYCPAQFESGVGLSNHVRGHLHRVGLSYNARHVVSPEQVASQDRRPRIRRKITSIRRIKKAHKTESQTEHTCPLCGGWFDTKTGLSNHVRGHLKRIGKTISSSSKSPLCILNEMMQDEDEYRNILQVLNKKQFLSRPFVSQKFASSDGLFLSPAGVPVKIQHVGQDGKPWGPAAASGQEEGAEKEPAGTKPGAKGPHSSTLIELLKKKKLEEEMEKNRSQTARKCVSVSPPKERSIAPQPVKTESSWHPEKNELNKKVCIHCNTTFPSAVSLSNHLRAYARRKRAALLEGTTYDCKQKKPRSRPGPKKKMFSMPHAADEIYRLTCRFCDLVFQGPLSVQEDWIKHLQRHIMNTSVPRTGAGMVEVTSLPKDPPSPSARRPPPVTQVAS</sequence>
<dbReference type="Pfam" id="PF13894">
    <property type="entry name" value="zf-C2H2_4"/>
    <property type="match status" value="1"/>
</dbReference>
<dbReference type="SUPFAM" id="SSF57667">
    <property type="entry name" value="beta-beta-alpha zinc fingers"/>
    <property type="match status" value="1"/>
</dbReference>
<comment type="subcellular location">
    <subcellularLocation>
        <location evidence="1">Nucleus</location>
    </subcellularLocation>
</comment>
<accession>A0A9D3RY60</accession>
<name>A0A9D3RY60_ANGAN</name>
<feature type="domain" description="C2H2-type" evidence="9">
    <location>
        <begin position="394"/>
        <end position="421"/>
    </location>
</feature>
<gene>
    <name evidence="10" type="ORF">ANANG_G00127630</name>
</gene>
<dbReference type="Gene3D" id="3.30.160.60">
    <property type="entry name" value="Classic Zinc Finger"/>
    <property type="match status" value="2"/>
</dbReference>
<dbReference type="InterPro" id="IPR036236">
    <property type="entry name" value="Znf_C2H2_sf"/>
</dbReference>
<dbReference type="GO" id="GO:0000978">
    <property type="term" value="F:RNA polymerase II cis-regulatory region sequence-specific DNA binding"/>
    <property type="evidence" value="ECO:0007669"/>
    <property type="project" value="TreeGrafter"/>
</dbReference>
<evidence type="ECO:0000313" key="10">
    <source>
        <dbReference type="EMBL" id="KAG5847575.1"/>
    </source>
</evidence>
<feature type="region of interest" description="Disordered" evidence="8">
    <location>
        <begin position="1118"/>
        <end position="1155"/>
    </location>
</feature>
<feature type="compositionally biased region" description="Basic and acidic residues" evidence="8">
    <location>
        <begin position="1"/>
        <end position="23"/>
    </location>
</feature>
<dbReference type="InterPro" id="IPR055125">
    <property type="entry name" value="Wiz_C_Znf"/>
</dbReference>
<feature type="region of interest" description="Disordered" evidence="8">
    <location>
        <begin position="1270"/>
        <end position="1294"/>
    </location>
</feature>
<feature type="region of interest" description="Disordered" evidence="8">
    <location>
        <begin position="1"/>
        <end position="60"/>
    </location>
</feature>
<feature type="compositionally biased region" description="Polar residues" evidence="8">
    <location>
        <begin position="96"/>
        <end position="107"/>
    </location>
</feature>
<feature type="compositionally biased region" description="Basic and acidic residues" evidence="8">
    <location>
        <begin position="729"/>
        <end position="740"/>
    </location>
</feature>
<dbReference type="Proteomes" id="UP001044222">
    <property type="component" value="Chromosome 6"/>
</dbReference>
<feature type="region of interest" description="Disordered" evidence="8">
    <location>
        <begin position="1069"/>
        <end position="1106"/>
    </location>
</feature>
<dbReference type="GO" id="GO:0005634">
    <property type="term" value="C:nucleus"/>
    <property type="evidence" value="ECO:0007669"/>
    <property type="project" value="UniProtKB-SubCell"/>
</dbReference>
<evidence type="ECO:0000256" key="8">
    <source>
        <dbReference type="SAM" id="MobiDB-lite"/>
    </source>
</evidence>
<organism evidence="10 11">
    <name type="scientific">Anguilla anguilla</name>
    <name type="common">European freshwater eel</name>
    <name type="synonym">Muraena anguilla</name>
    <dbReference type="NCBI Taxonomy" id="7936"/>
    <lineage>
        <taxon>Eukaryota</taxon>
        <taxon>Metazoa</taxon>
        <taxon>Chordata</taxon>
        <taxon>Craniata</taxon>
        <taxon>Vertebrata</taxon>
        <taxon>Euteleostomi</taxon>
        <taxon>Actinopterygii</taxon>
        <taxon>Neopterygii</taxon>
        <taxon>Teleostei</taxon>
        <taxon>Anguilliformes</taxon>
        <taxon>Anguillidae</taxon>
        <taxon>Anguilla</taxon>
    </lineage>
</organism>
<feature type="coiled-coil region" evidence="7">
    <location>
        <begin position="413"/>
        <end position="440"/>
    </location>
</feature>
<feature type="region of interest" description="Disordered" evidence="8">
    <location>
        <begin position="226"/>
        <end position="250"/>
    </location>
</feature>
<feature type="compositionally biased region" description="Basic and acidic residues" evidence="8">
    <location>
        <begin position="658"/>
        <end position="667"/>
    </location>
</feature>
<evidence type="ECO:0000256" key="1">
    <source>
        <dbReference type="ARBA" id="ARBA00004123"/>
    </source>
</evidence>
<evidence type="ECO:0000259" key="9">
    <source>
        <dbReference type="PROSITE" id="PS50157"/>
    </source>
</evidence>
<dbReference type="EMBL" id="JAFIRN010000006">
    <property type="protein sequence ID" value="KAG5847575.1"/>
    <property type="molecule type" value="Genomic_DNA"/>
</dbReference>
<feature type="compositionally biased region" description="Polar residues" evidence="8">
    <location>
        <begin position="697"/>
        <end position="713"/>
    </location>
</feature>
<feature type="domain" description="C2H2-type" evidence="9">
    <location>
        <begin position="976"/>
        <end position="998"/>
    </location>
</feature>
<feature type="region of interest" description="Disordered" evidence="8">
    <location>
        <begin position="318"/>
        <end position="352"/>
    </location>
</feature>
<keyword evidence="3 6" id="KW-0863">Zinc-finger</keyword>
<dbReference type="Pfam" id="PF23015">
    <property type="entry name" value="zf-WIZ"/>
    <property type="match status" value="1"/>
</dbReference>
<evidence type="ECO:0000256" key="4">
    <source>
        <dbReference type="ARBA" id="ARBA00022833"/>
    </source>
</evidence>
<dbReference type="InterPro" id="IPR013087">
    <property type="entry name" value="Znf_C2H2_type"/>
</dbReference>
<dbReference type="SMART" id="SM00355">
    <property type="entry name" value="ZnF_C2H2"/>
    <property type="match status" value="9"/>
</dbReference>
<keyword evidence="4" id="KW-0862">Zinc</keyword>
<dbReference type="PANTHER" id="PTHR24396:SF25">
    <property type="entry name" value="ZINC FINGER PROTEIN 644"/>
    <property type="match status" value="1"/>
</dbReference>
<dbReference type="PANTHER" id="PTHR24396">
    <property type="entry name" value="ZINC FINGER PROTEIN"/>
    <property type="match status" value="1"/>
</dbReference>
<reference evidence="10" key="1">
    <citation type="submission" date="2021-01" db="EMBL/GenBank/DDBJ databases">
        <title>A chromosome-scale assembly of European eel, Anguilla anguilla.</title>
        <authorList>
            <person name="Henkel C."/>
            <person name="Jong-Raadsen S.A."/>
            <person name="Dufour S."/>
            <person name="Weltzien F.-A."/>
            <person name="Palstra A.P."/>
            <person name="Pelster B."/>
            <person name="Spaink H.P."/>
            <person name="Van Den Thillart G.E."/>
            <person name="Jansen H."/>
            <person name="Zahm M."/>
            <person name="Klopp C."/>
            <person name="Cedric C."/>
            <person name="Louis A."/>
            <person name="Berthelot C."/>
            <person name="Parey E."/>
            <person name="Roest Crollius H."/>
            <person name="Montfort J."/>
            <person name="Robinson-Rechavi M."/>
            <person name="Bucao C."/>
            <person name="Bouchez O."/>
            <person name="Gislard M."/>
            <person name="Lluch J."/>
            <person name="Milhes M."/>
            <person name="Lampietro C."/>
            <person name="Lopez Roques C."/>
            <person name="Donnadieu C."/>
            <person name="Braasch I."/>
            <person name="Desvignes T."/>
            <person name="Postlethwait J."/>
            <person name="Bobe J."/>
            <person name="Guiguen Y."/>
            <person name="Dirks R."/>
        </authorList>
    </citation>
    <scope>NUCLEOTIDE SEQUENCE</scope>
    <source>
        <strain evidence="10">Tag_6206</strain>
        <tissue evidence="10">Liver</tissue>
    </source>
</reference>
<keyword evidence="11" id="KW-1185">Reference proteome</keyword>